<dbReference type="InterPro" id="IPR007527">
    <property type="entry name" value="Znf_SWIM"/>
</dbReference>
<dbReference type="PANTHER" id="PTHR47718">
    <property type="entry name" value="OS01G0519700 PROTEIN"/>
    <property type="match status" value="1"/>
</dbReference>
<dbReference type="PROSITE" id="PS50966">
    <property type="entry name" value="ZF_SWIM"/>
    <property type="match status" value="1"/>
</dbReference>
<organism evidence="3 4">
    <name type="scientific">Senna tora</name>
    <dbReference type="NCBI Taxonomy" id="362788"/>
    <lineage>
        <taxon>Eukaryota</taxon>
        <taxon>Viridiplantae</taxon>
        <taxon>Streptophyta</taxon>
        <taxon>Embryophyta</taxon>
        <taxon>Tracheophyta</taxon>
        <taxon>Spermatophyta</taxon>
        <taxon>Magnoliopsida</taxon>
        <taxon>eudicotyledons</taxon>
        <taxon>Gunneridae</taxon>
        <taxon>Pentapetalae</taxon>
        <taxon>rosids</taxon>
        <taxon>fabids</taxon>
        <taxon>Fabales</taxon>
        <taxon>Fabaceae</taxon>
        <taxon>Caesalpinioideae</taxon>
        <taxon>Cassia clade</taxon>
        <taxon>Senna</taxon>
    </lineage>
</organism>
<proteinExistence type="predicted"/>
<dbReference type="InterPro" id="IPR018289">
    <property type="entry name" value="MULE_transposase_dom"/>
</dbReference>
<dbReference type="EMBL" id="JAAIUW010000003">
    <property type="protein sequence ID" value="KAF7839313.1"/>
    <property type="molecule type" value="Genomic_DNA"/>
</dbReference>
<accession>A0A834X767</accession>
<dbReference type="Pfam" id="PF03101">
    <property type="entry name" value="FAR1"/>
    <property type="match status" value="1"/>
</dbReference>
<keyword evidence="4" id="KW-1185">Reference proteome</keyword>
<dbReference type="InterPro" id="IPR004330">
    <property type="entry name" value="FAR1_DNA_bnd_dom"/>
</dbReference>
<sequence>MDISISTSSNLLDNKISAELPLENEVTETDLTPYVGMKFETEEHAYRFYNAYASLTGFSIRREWMNKSKIDQNIILFRNFVCFKEGFKNISNCEVKRVHKDIRTGCSAQMTIGRQSNGKYAVTNFEKQHNHILATPRSRHKLPSQRKVSAARANQIELAKDSGIRQKLIFEFLSRQVRGRENVGCTLKDVSNHLTSKRMTEMEEGEAYTLLHYFQSKKSTNPSFFFEIQLDAEDQITNIFWADAKMIVDYVCFGDMVSFDTTYRTNKKSQPFAPFLGFNHHRQTVIFGATLLYDDTSESFEWLFKTFLKAMCEKKPKTIFTDQDTAMTKAISVVLPESYHRLCTWHLFQNALKNVNHAFKKSDSFASDLRRCIYDYEYEEDFLNAWESILDKHDLFQNKLLDDMRYKEIEAKYDMSQKMPPLTLDILLLKSARDIYTPTIYHQVLEEYEKSCNMIFKECNQVSTLFEYKVCLMGHMREHNVTFNSEDETVVCSCKKIDFVGILCGHALRVLNHWNKIVIPPKYILKRWTNNARSGCVLDNNGHIIKEDPKLVVTNRFNDLCRNAVEIASMASESADASTFLAKKLVELSVEVDKILTMNSSMSSQKDASLSHGSQIYIPSSSNTIQVLSVLQMPPIASSQPQIPPNEP</sequence>
<gene>
    <name evidence="3" type="ORF">G2W53_007795</name>
</gene>
<dbReference type="AlphaFoldDB" id="A0A834X767"/>
<evidence type="ECO:0000256" key="1">
    <source>
        <dbReference type="PROSITE-ProRule" id="PRU00325"/>
    </source>
</evidence>
<keyword evidence="1" id="KW-0479">Metal-binding</keyword>
<feature type="domain" description="SWIM-type" evidence="2">
    <location>
        <begin position="479"/>
        <end position="515"/>
    </location>
</feature>
<dbReference type="GO" id="GO:0008270">
    <property type="term" value="F:zinc ion binding"/>
    <property type="evidence" value="ECO:0007669"/>
    <property type="project" value="UniProtKB-KW"/>
</dbReference>
<name>A0A834X767_9FABA</name>
<keyword evidence="1" id="KW-0863">Zinc-finger</keyword>
<dbReference type="Pfam" id="PF10551">
    <property type="entry name" value="MULE"/>
    <property type="match status" value="1"/>
</dbReference>
<dbReference type="Proteomes" id="UP000634136">
    <property type="component" value="Unassembled WGS sequence"/>
</dbReference>
<protein>
    <submittedName>
        <fullName evidence="3">Protein FAR1-RELATED SEQUENCE 5-like isoform X2</fullName>
    </submittedName>
</protein>
<comment type="caution">
    <text evidence="3">The sequence shown here is derived from an EMBL/GenBank/DDBJ whole genome shotgun (WGS) entry which is preliminary data.</text>
</comment>
<keyword evidence="1" id="KW-0862">Zinc</keyword>
<evidence type="ECO:0000313" key="3">
    <source>
        <dbReference type="EMBL" id="KAF7839313.1"/>
    </source>
</evidence>
<dbReference type="PANTHER" id="PTHR47718:SF2">
    <property type="entry name" value="PROTEIN FAR1-RELATED SEQUENCE 5-LIKE"/>
    <property type="match status" value="1"/>
</dbReference>
<dbReference type="OrthoDB" id="2402896at2759"/>
<evidence type="ECO:0000313" key="4">
    <source>
        <dbReference type="Proteomes" id="UP000634136"/>
    </source>
</evidence>
<reference evidence="3" key="1">
    <citation type="submission" date="2020-09" db="EMBL/GenBank/DDBJ databases">
        <title>Genome-Enabled Discovery of Anthraquinone Biosynthesis in Senna tora.</title>
        <authorList>
            <person name="Kang S.-H."/>
            <person name="Pandey R.P."/>
            <person name="Lee C.-M."/>
            <person name="Sim J.-S."/>
            <person name="Jeong J.-T."/>
            <person name="Choi B.-S."/>
            <person name="Jung M."/>
            <person name="Ginzburg D."/>
            <person name="Zhao K."/>
            <person name="Won S.Y."/>
            <person name="Oh T.-J."/>
            <person name="Yu Y."/>
            <person name="Kim N.-H."/>
            <person name="Lee O.R."/>
            <person name="Lee T.-H."/>
            <person name="Bashyal P."/>
            <person name="Kim T.-S."/>
            <person name="Lee W.-H."/>
            <person name="Kawkins C."/>
            <person name="Kim C.-K."/>
            <person name="Kim J.S."/>
            <person name="Ahn B.O."/>
            <person name="Rhee S.Y."/>
            <person name="Sohng J.K."/>
        </authorList>
    </citation>
    <scope>NUCLEOTIDE SEQUENCE</scope>
    <source>
        <tissue evidence="3">Leaf</tissue>
    </source>
</reference>
<evidence type="ECO:0000259" key="2">
    <source>
        <dbReference type="PROSITE" id="PS50966"/>
    </source>
</evidence>
<dbReference type="Pfam" id="PF04434">
    <property type="entry name" value="SWIM"/>
    <property type="match status" value="1"/>
</dbReference>